<feature type="transmembrane region" description="Helical" evidence="9">
    <location>
        <begin position="263"/>
        <end position="289"/>
    </location>
</feature>
<dbReference type="RefSeq" id="WP_237445957.1">
    <property type="nucleotide sequence ID" value="NZ_CAKLPX010000006.1"/>
</dbReference>
<dbReference type="Gene3D" id="3.30.450.40">
    <property type="match status" value="1"/>
</dbReference>
<evidence type="ECO:0000313" key="12">
    <source>
        <dbReference type="Proteomes" id="UP000838100"/>
    </source>
</evidence>
<dbReference type="Gene3D" id="3.30.565.10">
    <property type="entry name" value="Histidine kinase-like ATPase, C-terminal domain"/>
    <property type="match status" value="1"/>
</dbReference>
<dbReference type="InterPro" id="IPR003594">
    <property type="entry name" value="HATPase_dom"/>
</dbReference>
<dbReference type="InterPro" id="IPR029016">
    <property type="entry name" value="GAF-like_dom_sf"/>
</dbReference>
<dbReference type="SMART" id="SM00387">
    <property type="entry name" value="HATPase_c"/>
    <property type="match status" value="1"/>
</dbReference>
<keyword evidence="7" id="KW-0067">ATP-binding</keyword>
<evidence type="ECO:0000256" key="5">
    <source>
        <dbReference type="ARBA" id="ARBA00022741"/>
    </source>
</evidence>
<evidence type="ECO:0000256" key="9">
    <source>
        <dbReference type="SAM" id="Phobius"/>
    </source>
</evidence>
<dbReference type="SUPFAM" id="SSF55874">
    <property type="entry name" value="ATPase domain of HSP90 chaperone/DNA topoisomerase II/histidine kinase"/>
    <property type="match status" value="1"/>
</dbReference>
<dbReference type="InterPro" id="IPR050351">
    <property type="entry name" value="BphY/WalK/GraS-like"/>
</dbReference>
<evidence type="ECO:0000256" key="2">
    <source>
        <dbReference type="ARBA" id="ARBA00012438"/>
    </source>
</evidence>
<keyword evidence="4 11" id="KW-0808">Transferase</keyword>
<dbReference type="InterPro" id="IPR004358">
    <property type="entry name" value="Sig_transdc_His_kin-like_C"/>
</dbReference>
<dbReference type="Gene3D" id="1.10.287.130">
    <property type="match status" value="1"/>
</dbReference>
<comment type="catalytic activity">
    <reaction evidence="1">
        <text>ATP + protein L-histidine = ADP + protein N-phospho-L-histidine.</text>
        <dbReference type="EC" id="2.7.13.3"/>
    </reaction>
</comment>
<reference evidence="11" key="1">
    <citation type="submission" date="2021-12" db="EMBL/GenBank/DDBJ databases">
        <authorList>
            <person name="Rodrigo-Torres L."/>
            <person name="Arahal R. D."/>
            <person name="Lucena T."/>
        </authorList>
    </citation>
    <scope>NUCLEOTIDE SEQUENCE</scope>
    <source>
        <strain evidence="11">CECT 8267</strain>
    </source>
</reference>
<evidence type="ECO:0000313" key="11">
    <source>
        <dbReference type="EMBL" id="CAH0993275.1"/>
    </source>
</evidence>
<evidence type="ECO:0000256" key="6">
    <source>
        <dbReference type="ARBA" id="ARBA00022777"/>
    </source>
</evidence>
<evidence type="ECO:0000256" key="3">
    <source>
        <dbReference type="ARBA" id="ARBA00022553"/>
    </source>
</evidence>
<feature type="transmembrane region" description="Helical" evidence="9">
    <location>
        <begin position="130"/>
        <end position="151"/>
    </location>
</feature>
<dbReference type="Proteomes" id="UP000838100">
    <property type="component" value="Unassembled WGS sequence"/>
</dbReference>
<dbReference type="GO" id="GO:0016740">
    <property type="term" value="F:transferase activity"/>
    <property type="evidence" value="ECO:0007669"/>
    <property type="project" value="UniProtKB-KW"/>
</dbReference>
<dbReference type="InterPro" id="IPR036890">
    <property type="entry name" value="HATPase_C_sf"/>
</dbReference>
<dbReference type="EMBL" id="CAKLPX010000006">
    <property type="protein sequence ID" value="CAH0993275.1"/>
    <property type="molecule type" value="Genomic_DNA"/>
</dbReference>
<dbReference type="PANTHER" id="PTHR42878">
    <property type="entry name" value="TWO-COMPONENT HISTIDINE KINASE"/>
    <property type="match status" value="1"/>
</dbReference>
<keyword evidence="3" id="KW-0597">Phosphoprotein</keyword>
<keyword evidence="9" id="KW-1133">Transmembrane helix</keyword>
<feature type="transmembrane region" description="Helical" evidence="9">
    <location>
        <begin position="232"/>
        <end position="251"/>
    </location>
</feature>
<name>A0ABM9AJ74_9GAMM</name>
<feature type="domain" description="Histidine kinase" evidence="10">
    <location>
        <begin position="477"/>
        <end position="680"/>
    </location>
</feature>
<feature type="transmembrane region" description="Helical" evidence="9">
    <location>
        <begin position="163"/>
        <end position="187"/>
    </location>
</feature>
<dbReference type="InterPro" id="IPR014265">
    <property type="entry name" value="XrtA/PrsK"/>
</dbReference>
<keyword evidence="9" id="KW-0472">Membrane</keyword>
<keyword evidence="5" id="KW-0547">Nucleotide-binding</keyword>
<organism evidence="11 12">
    <name type="scientific">Sinobacterium norvegicum</name>
    <dbReference type="NCBI Taxonomy" id="1641715"/>
    <lineage>
        <taxon>Bacteria</taxon>
        <taxon>Pseudomonadati</taxon>
        <taxon>Pseudomonadota</taxon>
        <taxon>Gammaproteobacteria</taxon>
        <taxon>Cellvibrionales</taxon>
        <taxon>Spongiibacteraceae</taxon>
        <taxon>Sinobacterium</taxon>
    </lineage>
</organism>
<evidence type="ECO:0000259" key="10">
    <source>
        <dbReference type="PROSITE" id="PS50109"/>
    </source>
</evidence>
<dbReference type="PROSITE" id="PS50109">
    <property type="entry name" value="HIS_KIN"/>
    <property type="match status" value="1"/>
</dbReference>
<keyword evidence="8" id="KW-0902">Two-component regulatory system</keyword>
<dbReference type="PANTHER" id="PTHR42878:SF7">
    <property type="entry name" value="SENSOR HISTIDINE KINASE GLRK"/>
    <property type="match status" value="1"/>
</dbReference>
<evidence type="ECO:0000256" key="1">
    <source>
        <dbReference type="ARBA" id="ARBA00000085"/>
    </source>
</evidence>
<accession>A0ABM9AJ74</accession>
<keyword evidence="9" id="KW-0812">Transmembrane</keyword>
<dbReference type="NCBIfam" id="TIGR02916">
    <property type="entry name" value="PEP_his_kin"/>
    <property type="match status" value="1"/>
</dbReference>
<dbReference type="Pfam" id="PF02518">
    <property type="entry name" value="HATPase_c"/>
    <property type="match status" value="1"/>
</dbReference>
<dbReference type="EC" id="2.7.13.3" evidence="2"/>
<feature type="transmembrane region" description="Helical" evidence="9">
    <location>
        <begin position="39"/>
        <end position="59"/>
    </location>
</feature>
<comment type="caution">
    <text evidence="11">The sequence shown here is derived from an EMBL/GenBank/DDBJ whole genome shotgun (WGS) entry which is preliminary data.</text>
</comment>
<dbReference type="InterPro" id="IPR005467">
    <property type="entry name" value="His_kinase_dom"/>
</dbReference>
<feature type="transmembrane region" description="Helical" evidence="9">
    <location>
        <begin position="96"/>
        <end position="118"/>
    </location>
</feature>
<evidence type="ECO:0000256" key="8">
    <source>
        <dbReference type="ARBA" id="ARBA00023012"/>
    </source>
</evidence>
<dbReference type="InterPro" id="IPR036097">
    <property type="entry name" value="HisK_dim/P_sf"/>
</dbReference>
<dbReference type="SUPFAM" id="SSF47384">
    <property type="entry name" value="Homodimeric domain of signal transducing histidine kinase"/>
    <property type="match status" value="1"/>
</dbReference>
<keyword evidence="12" id="KW-1185">Reference proteome</keyword>
<evidence type="ECO:0000256" key="4">
    <source>
        <dbReference type="ARBA" id="ARBA00022679"/>
    </source>
</evidence>
<feature type="transmembrane region" description="Helical" evidence="9">
    <location>
        <begin position="6"/>
        <end position="27"/>
    </location>
</feature>
<sequence>MYIGSTIGAISYTSGALAFALLVPLSVLLQRQKYYPTMLVAACVITMVRCLSALFYSHYDIPGSVLLIVDLAFYGIWLLTLFDTAKHTTQQALPMFLRRLVAVVYSATVIFAIISYGMNNTDTQIYATETVIWCNIILPIISLILIEQFYKNINNAHKHSIKFFSWGLAALLAYELYLYTQALIFQAIPLDSWLARGWIYAIVGMFFLFTLKQKHTPQLTLSRKIVFYTTSLTSAGILLFVMAGVGFYMQIYGGSWGGALQQVLTFTTILSVAVLFSLGQFRAYIVVLINKHFFSHKYDYRNEWLNLIQILSQPVDQDNLQKRTIKAVANIFGCPGGALWQRQHQLYIPSCESRCPLPEAAIQTVDSPFIHALRDKEWVFEAIGPQSTKYPENLLLPGWAREIKDLWIVLALLNENDLLGFMCLQKPPNKIQPLSWEDLDLLKTVGRQIASYLARHEASEQLSQSRQFDTYNKLTAFIMHDLKNLIAQQALVVQNAAKHKNNPEFFEDAINTIDNSVNRMSSLLTKLQSQSRSINQTIPLEKVIQQAIKKCRFDYPQPQFSFAGEKTLEVNADIDTFTMVLTHLIKNAQEATPNNGEINIHLSTDNDRASIAITDNGCGMSETFIRQRLFKPFETTKSGKGMGIGVFQAREYIHSLQGELSVSSELHKGSVFNIAVPLLETSDY</sequence>
<feature type="transmembrane region" description="Helical" evidence="9">
    <location>
        <begin position="65"/>
        <end position="84"/>
    </location>
</feature>
<protein>
    <recommendedName>
        <fullName evidence="2">histidine kinase</fullName>
        <ecNumber evidence="2">2.7.13.3</ecNumber>
    </recommendedName>
</protein>
<dbReference type="InterPro" id="IPR003661">
    <property type="entry name" value="HisK_dim/P_dom"/>
</dbReference>
<dbReference type="PRINTS" id="PR00344">
    <property type="entry name" value="BCTRLSENSOR"/>
</dbReference>
<evidence type="ECO:0000256" key="7">
    <source>
        <dbReference type="ARBA" id="ARBA00022840"/>
    </source>
</evidence>
<gene>
    <name evidence="11" type="primary">sasA_7</name>
    <name evidence="11" type="ORF">SIN8267_03423</name>
</gene>
<proteinExistence type="predicted"/>
<keyword evidence="6" id="KW-0418">Kinase</keyword>
<dbReference type="SUPFAM" id="SSF55781">
    <property type="entry name" value="GAF domain-like"/>
    <property type="match status" value="1"/>
</dbReference>
<feature type="transmembrane region" description="Helical" evidence="9">
    <location>
        <begin position="193"/>
        <end position="211"/>
    </location>
</feature>
<dbReference type="CDD" id="cd00082">
    <property type="entry name" value="HisKA"/>
    <property type="match status" value="1"/>
</dbReference>